<organism evidence="3 4">
    <name type="scientific">Arenimonas soli</name>
    <dbReference type="NCBI Taxonomy" id="2269504"/>
    <lineage>
        <taxon>Bacteria</taxon>
        <taxon>Pseudomonadati</taxon>
        <taxon>Pseudomonadota</taxon>
        <taxon>Gammaproteobacteria</taxon>
        <taxon>Lysobacterales</taxon>
        <taxon>Lysobacteraceae</taxon>
        <taxon>Arenimonas</taxon>
    </lineage>
</organism>
<proteinExistence type="predicted"/>
<gene>
    <name evidence="3" type="ORF">GCM10011521_19660</name>
</gene>
<keyword evidence="1" id="KW-0472">Membrane</keyword>
<reference evidence="4" key="1">
    <citation type="journal article" date="2019" name="Int. J. Syst. Evol. Microbiol.">
        <title>The Global Catalogue of Microorganisms (GCM) 10K type strain sequencing project: providing services to taxonomists for standard genome sequencing and annotation.</title>
        <authorList>
            <consortium name="The Broad Institute Genomics Platform"/>
            <consortium name="The Broad Institute Genome Sequencing Center for Infectious Disease"/>
            <person name="Wu L."/>
            <person name="Ma J."/>
        </authorList>
    </citation>
    <scope>NUCLEOTIDE SEQUENCE [LARGE SCALE GENOMIC DNA]</scope>
    <source>
        <strain evidence="4">CGMCC 1.15905</strain>
    </source>
</reference>
<keyword evidence="1" id="KW-1133">Transmembrane helix</keyword>
<evidence type="ECO:0000313" key="4">
    <source>
        <dbReference type="Proteomes" id="UP000623419"/>
    </source>
</evidence>
<feature type="transmembrane region" description="Helical" evidence="1">
    <location>
        <begin position="87"/>
        <end position="105"/>
    </location>
</feature>
<feature type="domain" description="DUF6249" evidence="2">
    <location>
        <begin position="5"/>
        <end position="106"/>
    </location>
</feature>
<sequence>MFDILAILLPFFLALCIVAVIRMMVDARLRRRLAETHASEDMVAALVRADEETRRQSSLKWGLVLTAMGGSLCLIDLFGLGVEDPTAFGLLIGFAGLGMLAYHALRRPAPRD</sequence>
<accession>A0ABQ1HLR0</accession>
<dbReference type="Proteomes" id="UP000623419">
    <property type="component" value="Unassembled WGS sequence"/>
</dbReference>
<evidence type="ECO:0000313" key="3">
    <source>
        <dbReference type="EMBL" id="GGA81373.1"/>
    </source>
</evidence>
<evidence type="ECO:0000256" key="1">
    <source>
        <dbReference type="SAM" id="Phobius"/>
    </source>
</evidence>
<name>A0ABQ1HLR0_9GAMM</name>
<feature type="transmembrane region" description="Helical" evidence="1">
    <location>
        <begin position="61"/>
        <end position="81"/>
    </location>
</feature>
<evidence type="ECO:0000259" key="2">
    <source>
        <dbReference type="Pfam" id="PF19762"/>
    </source>
</evidence>
<feature type="transmembrane region" description="Helical" evidence="1">
    <location>
        <begin position="6"/>
        <end position="25"/>
    </location>
</feature>
<dbReference type="EMBL" id="BMKC01000002">
    <property type="protein sequence ID" value="GGA81373.1"/>
    <property type="molecule type" value="Genomic_DNA"/>
</dbReference>
<protein>
    <recommendedName>
        <fullName evidence="2">DUF6249 domain-containing protein</fullName>
    </recommendedName>
</protein>
<keyword evidence="1" id="KW-0812">Transmembrane</keyword>
<dbReference type="Pfam" id="PF19762">
    <property type="entry name" value="DUF6249"/>
    <property type="match status" value="1"/>
</dbReference>
<comment type="caution">
    <text evidence="3">The sequence shown here is derived from an EMBL/GenBank/DDBJ whole genome shotgun (WGS) entry which is preliminary data.</text>
</comment>
<keyword evidence="4" id="KW-1185">Reference proteome</keyword>
<dbReference type="InterPro" id="IPR046216">
    <property type="entry name" value="DUF6249"/>
</dbReference>
<dbReference type="RefSeq" id="WP_188663648.1">
    <property type="nucleotide sequence ID" value="NZ_BMKC01000002.1"/>
</dbReference>